<feature type="domain" description="WH2" evidence="2">
    <location>
        <begin position="318"/>
        <end position="335"/>
    </location>
</feature>
<organism evidence="3 4">
    <name type="scientific">Acanthamoeba castellanii (strain ATCC 30010 / Neff)</name>
    <dbReference type="NCBI Taxonomy" id="1257118"/>
    <lineage>
        <taxon>Eukaryota</taxon>
        <taxon>Amoebozoa</taxon>
        <taxon>Discosea</taxon>
        <taxon>Longamoebia</taxon>
        <taxon>Centramoebida</taxon>
        <taxon>Acanthamoebidae</taxon>
        <taxon>Acanthamoeba</taxon>
    </lineage>
</organism>
<evidence type="ECO:0000313" key="3">
    <source>
        <dbReference type="EMBL" id="ELR11272.1"/>
    </source>
</evidence>
<proteinExistence type="predicted"/>
<dbReference type="SMART" id="SM00246">
    <property type="entry name" value="WH2"/>
    <property type="match status" value="3"/>
</dbReference>
<reference evidence="3 4" key="1">
    <citation type="journal article" date="2013" name="Genome Biol.">
        <title>Genome of Acanthamoeba castellanii highlights extensive lateral gene transfer and early evolution of tyrosine kinase signaling.</title>
        <authorList>
            <person name="Clarke M."/>
            <person name="Lohan A.J."/>
            <person name="Liu B."/>
            <person name="Lagkouvardos I."/>
            <person name="Roy S."/>
            <person name="Zafar N."/>
            <person name="Bertelli C."/>
            <person name="Schilde C."/>
            <person name="Kianianmomeni A."/>
            <person name="Burglin T.R."/>
            <person name="Frech C."/>
            <person name="Turcotte B."/>
            <person name="Kopec K.O."/>
            <person name="Synnott J.M."/>
            <person name="Choo C."/>
            <person name="Paponov I."/>
            <person name="Finkler A."/>
            <person name="Soon Heng Tan C."/>
            <person name="Hutchins A.P."/>
            <person name="Weinmeier T."/>
            <person name="Rattei T."/>
            <person name="Chu J.S."/>
            <person name="Gimenez G."/>
            <person name="Irimia M."/>
            <person name="Rigden D.J."/>
            <person name="Fitzpatrick D.A."/>
            <person name="Lorenzo-Morales J."/>
            <person name="Bateman A."/>
            <person name="Chiu C.H."/>
            <person name="Tang P."/>
            <person name="Hegemann P."/>
            <person name="Fromm H."/>
            <person name="Raoult D."/>
            <person name="Greub G."/>
            <person name="Miranda-Saavedra D."/>
            <person name="Chen N."/>
            <person name="Nash P."/>
            <person name="Ginger M.L."/>
            <person name="Horn M."/>
            <person name="Schaap P."/>
            <person name="Caler L."/>
            <person name="Loftus B."/>
        </authorList>
    </citation>
    <scope>NUCLEOTIDE SEQUENCE [LARGE SCALE GENOMIC DNA]</scope>
    <source>
        <strain evidence="3 4">Neff</strain>
    </source>
</reference>
<evidence type="ECO:0000313" key="4">
    <source>
        <dbReference type="Proteomes" id="UP000011083"/>
    </source>
</evidence>
<evidence type="ECO:0000259" key="2">
    <source>
        <dbReference type="PROSITE" id="PS51082"/>
    </source>
</evidence>
<protein>
    <submittedName>
        <fullName evidence="3">WH2 motif domain containing protein</fullName>
    </submittedName>
</protein>
<sequence>MSKQQPKQEEVSTVAGYKDKLVGGVKETVGSLLGVERLEKEGHKQKEKGEAELKAAMAQQRAMGDRSREQHEKGKGRLGEEEEEGELRVDSYVFLKRQAVLSELQRMGGFERQSLRLRHVEPREPDVRKYFSPKGQGERWQQFNLKRVDMKPLLEDIRQKRTRKPLVHVNTVEKGLMNNIKLTKEDFRLKRDQQRLPNLLSDIRRADNIKRLKKINRQDVRDRSAPRLDLLKGLKALHQQHDVLLKEVAAPPKLKHVETKDKTKPNLFFDKNVHVHKFEKGPLLDEVRKGFKANAKHVETKDKSKPLIEKDFHLKRLDRQGFLAEVRQGTQLKHV</sequence>
<dbReference type="AlphaFoldDB" id="L8GE17"/>
<evidence type="ECO:0000256" key="1">
    <source>
        <dbReference type="SAM" id="MobiDB-lite"/>
    </source>
</evidence>
<feature type="compositionally biased region" description="Basic and acidic residues" evidence="1">
    <location>
        <begin position="63"/>
        <end position="79"/>
    </location>
</feature>
<dbReference type="VEuPathDB" id="AmoebaDB:ACA1_127630"/>
<dbReference type="InterPro" id="IPR003124">
    <property type="entry name" value="WH2_dom"/>
</dbReference>
<dbReference type="GO" id="GO:0003779">
    <property type="term" value="F:actin binding"/>
    <property type="evidence" value="ECO:0007669"/>
    <property type="project" value="InterPro"/>
</dbReference>
<gene>
    <name evidence="3" type="ORF">ACA1_127630</name>
</gene>
<accession>L8GE17</accession>
<dbReference type="KEGG" id="acan:ACA1_127630"/>
<feature type="compositionally biased region" description="Basic and acidic residues" evidence="1">
    <location>
        <begin position="36"/>
        <end position="53"/>
    </location>
</feature>
<dbReference type="RefSeq" id="XP_004333285.1">
    <property type="nucleotide sequence ID" value="XM_004333237.1"/>
</dbReference>
<name>L8GE17_ACACF</name>
<feature type="region of interest" description="Disordered" evidence="1">
    <location>
        <begin position="33"/>
        <end position="83"/>
    </location>
</feature>
<dbReference type="EMBL" id="KB008155">
    <property type="protein sequence ID" value="ELR11272.1"/>
    <property type="molecule type" value="Genomic_DNA"/>
</dbReference>
<dbReference type="OrthoDB" id="27688at2759"/>
<dbReference type="Proteomes" id="UP000011083">
    <property type="component" value="Unassembled WGS sequence"/>
</dbReference>
<keyword evidence="4" id="KW-1185">Reference proteome</keyword>
<dbReference type="GeneID" id="14911695"/>
<dbReference type="PROSITE" id="PS51082">
    <property type="entry name" value="WH2"/>
    <property type="match status" value="1"/>
</dbReference>